<protein>
    <submittedName>
        <fullName evidence="8">Efflux transporter periplasmic adaptor subunit</fullName>
    </submittedName>
</protein>
<dbReference type="SUPFAM" id="SSF111369">
    <property type="entry name" value="HlyD-like secretion proteins"/>
    <property type="match status" value="1"/>
</dbReference>
<dbReference type="PANTHER" id="PTHR30469:SF36">
    <property type="entry name" value="BLL3903 PROTEIN"/>
    <property type="match status" value="1"/>
</dbReference>
<reference evidence="8 9" key="1">
    <citation type="submission" date="2016-01" db="EMBL/GenBank/DDBJ databases">
        <title>Genome sequencing of Roseivirga echinicomitans KMM 6058.</title>
        <authorList>
            <person name="Selvaratnam C."/>
            <person name="Thevarajoo S."/>
            <person name="Goh K.M."/>
            <person name="Ee R."/>
            <person name="Chan K.-G."/>
            <person name="Chong C.S."/>
        </authorList>
    </citation>
    <scope>NUCLEOTIDE SEQUENCE [LARGE SCALE GENOMIC DNA]</scope>
    <source>
        <strain evidence="8 9">KMM 6058</strain>
    </source>
</reference>
<evidence type="ECO:0000313" key="9">
    <source>
        <dbReference type="Proteomes" id="UP000075615"/>
    </source>
</evidence>
<dbReference type="OrthoDB" id="9806939at2"/>
<dbReference type="STRING" id="296218.AWN68_11585"/>
<dbReference type="Gene3D" id="2.40.420.20">
    <property type="match status" value="1"/>
</dbReference>
<dbReference type="NCBIfam" id="TIGR01730">
    <property type="entry name" value="RND_mfp"/>
    <property type="match status" value="1"/>
</dbReference>
<evidence type="ECO:0000313" key="8">
    <source>
        <dbReference type="EMBL" id="KYG72398.1"/>
    </source>
</evidence>
<dbReference type="InterPro" id="IPR058627">
    <property type="entry name" value="MdtA-like_C"/>
</dbReference>
<dbReference type="Pfam" id="PF25954">
    <property type="entry name" value="Beta-barrel_RND_2"/>
    <property type="match status" value="1"/>
</dbReference>
<evidence type="ECO:0000256" key="3">
    <source>
        <dbReference type="ARBA" id="ARBA00022448"/>
    </source>
</evidence>
<dbReference type="InterPro" id="IPR006143">
    <property type="entry name" value="RND_pump_MFP"/>
</dbReference>
<evidence type="ECO:0000259" key="5">
    <source>
        <dbReference type="Pfam" id="PF25917"/>
    </source>
</evidence>
<dbReference type="Pfam" id="PF25967">
    <property type="entry name" value="RND-MFP_C"/>
    <property type="match status" value="1"/>
</dbReference>
<evidence type="ECO:0000256" key="2">
    <source>
        <dbReference type="ARBA" id="ARBA00009477"/>
    </source>
</evidence>
<keyword evidence="3" id="KW-0813">Transport</keyword>
<dbReference type="Pfam" id="PF25876">
    <property type="entry name" value="HH_MFP_RND"/>
    <property type="match status" value="1"/>
</dbReference>
<dbReference type="Pfam" id="PF25917">
    <property type="entry name" value="BSH_RND"/>
    <property type="match status" value="1"/>
</dbReference>
<feature type="domain" description="CusB-like beta-barrel" evidence="6">
    <location>
        <begin position="210"/>
        <end position="280"/>
    </location>
</feature>
<comment type="subcellular location">
    <subcellularLocation>
        <location evidence="1">Cell envelope</location>
    </subcellularLocation>
</comment>
<accession>A0A150X101</accession>
<dbReference type="PANTHER" id="PTHR30469">
    <property type="entry name" value="MULTIDRUG RESISTANCE PROTEIN MDTA"/>
    <property type="match status" value="1"/>
</dbReference>
<dbReference type="Gene3D" id="2.40.30.170">
    <property type="match status" value="1"/>
</dbReference>
<dbReference type="GO" id="GO:0015562">
    <property type="term" value="F:efflux transmembrane transporter activity"/>
    <property type="evidence" value="ECO:0007669"/>
    <property type="project" value="TreeGrafter"/>
</dbReference>
<feature type="domain" description="Multidrug resistance protein MdtA-like C-terminal permuted SH3" evidence="7">
    <location>
        <begin position="287"/>
        <end position="345"/>
    </location>
</feature>
<dbReference type="GO" id="GO:1990281">
    <property type="term" value="C:efflux pump complex"/>
    <property type="evidence" value="ECO:0007669"/>
    <property type="project" value="TreeGrafter"/>
</dbReference>
<evidence type="ECO:0000259" key="4">
    <source>
        <dbReference type="Pfam" id="PF25876"/>
    </source>
</evidence>
<proteinExistence type="inferred from homology"/>
<comment type="similarity">
    <text evidence="2">Belongs to the membrane fusion protein (MFP) (TC 8.A.1) family.</text>
</comment>
<organism evidence="8 9">
    <name type="scientific">Roseivirga echinicomitans</name>
    <dbReference type="NCBI Taxonomy" id="296218"/>
    <lineage>
        <taxon>Bacteria</taxon>
        <taxon>Pseudomonadati</taxon>
        <taxon>Bacteroidota</taxon>
        <taxon>Cytophagia</taxon>
        <taxon>Cytophagales</taxon>
        <taxon>Roseivirgaceae</taxon>
        <taxon>Roseivirga</taxon>
    </lineage>
</organism>
<dbReference type="Gene3D" id="1.10.287.470">
    <property type="entry name" value="Helix hairpin bin"/>
    <property type="match status" value="1"/>
</dbReference>
<dbReference type="RefSeq" id="WP_068418818.1">
    <property type="nucleotide sequence ID" value="NZ_LRDB01000051.1"/>
</dbReference>
<dbReference type="AlphaFoldDB" id="A0A150X101"/>
<dbReference type="InterPro" id="IPR058624">
    <property type="entry name" value="MdtA-like_HH"/>
</dbReference>
<dbReference type="Gene3D" id="2.40.50.100">
    <property type="match status" value="1"/>
</dbReference>
<gene>
    <name evidence="8" type="ORF">AWN68_11585</name>
</gene>
<dbReference type="InterPro" id="IPR058625">
    <property type="entry name" value="MdtA-like_BSH"/>
</dbReference>
<keyword evidence="9" id="KW-1185">Reference proteome</keyword>
<sequence>MSKTSRIIVVLIIILAVAAWAVYPRIDEFTGSNSNAEASAQNASRAKSALPVSGVVVTPKLLENKIKVTGSILPNESIQLKSEVSGLVTKVHFKEGQKVKKGTLLVSLKDDELQAQLEKLRFSKKLAVGSENRQKLLLNKEAISQEEYDISFTTLNTIEADIKVVEAQLAKTSIIAPFDGILGLREISEGAYITNSTIITNFYSIDPVKIDFAIPGKYASIVSVGDVIQFETETSTEIFKGTVYAFEPQIDQNTRTLRMRAISSNEEGKLLPGQFAKIELIMSSVNDALMVPAISVIPELNGHMLFVAHGGKAQAVPVRIGLRTESSVQILEGLSPQDTVITSGLLEIRQGSAISISSLTR</sequence>
<feature type="domain" description="Multidrug resistance protein MdtA-like barrel-sandwich hybrid" evidence="5">
    <location>
        <begin position="78"/>
        <end position="197"/>
    </location>
</feature>
<evidence type="ECO:0000259" key="6">
    <source>
        <dbReference type="Pfam" id="PF25954"/>
    </source>
</evidence>
<dbReference type="EMBL" id="LRDB01000051">
    <property type="protein sequence ID" value="KYG72398.1"/>
    <property type="molecule type" value="Genomic_DNA"/>
</dbReference>
<dbReference type="Proteomes" id="UP000075615">
    <property type="component" value="Unassembled WGS sequence"/>
</dbReference>
<dbReference type="InterPro" id="IPR058792">
    <property type="entry name" value="Beta-barrel_RND_2"/>
</dbReference>
<feature type="domain" description="Multidrug resistance protein MdtA-like alpha-helical hairpin" evidence="4">
    <location>
        <begin position="111"/>
        <end position="171"/>
    </location>
</feature>
<evidence type="ECO:0000259" key="7">
    <source>
        <dbReference type="Pfam" id="PF25967"/>
    </source>
</evidence>
<evidence type="ECO:0000256" key="1">
    <source>
        <dbReference type="ARBA" id="ARBA00004196"/>
    </source>
</evidence>
<comment type="caution">
    <text evidence="8">The sequence shown here is derived from an EMBL/GenBank/DDBJ whole genome shotgun (WGS) entry which is preliminary data.</text>
</comment>
<name>A0A150X101_9BACT</name>